<name>A0A0R2Y7K6_9PSED</name>
<dbReference type="Proteomes" id="UP000051446">
    <property type="component" value="Unassembled WGS sequence"/>
</dbReference>
<accession>A0A0R2Y7K6</accession>
<dbReference type="PATRIC" id="fig|75588.4.peg.1522"/>
<comment type="caution">
    <text evidence="1">The sequence shown here is derived from an EMBL/GenBank/DDBJ whole genome shotgun (WGS) entry which is preliminary data.</text>
</comment>
<proteinExistence type="predicted"/>
<evidence type="ECO:0000313" key="2">
    <source>
        <dbReference type="Proteomes" id="UP000051446"/>
    </source>
</evidence>
<organism evidence="1 2">
    <name type="scientific">Pseudomonas libanensis</name>
    <dbReference type="NCBI Taxonomy" id="75588"/>
    <lineage>
        <taxon>Bacteria</taxon>
        <taxon>Pseudomonadati</taxon>
        <taxon>Pseudomonadota</taxon>
        <taxon>Gammaproteobacteria</taxon>
        <taxon>Pseudomonadales</taxon>
        <taxon>Pseudomonadaceae</taxon>
        <taxon>Pseudomonas</taxon>
    </lineage>
</organism>
<sequence>MALFTEESLQYLEKTTPTLLGSAPWNSLFGPGEKVLVSGIYRCEGCGDEITSNKGDPFPPQNTHQHPGVFDSKVQWRLIVETQTKG</sequence>
<dbReference type="RefSeq" id="WP_057014265.1">
    <property type="nucleotide sequence ID" value="NZ_JYLH01000018.1"/>
</dbReference>
<dbReference type="AlphaFoldDB" id="A0A0R2Y7K6"/>
<reference evidence="1 2" key="1">
    <citation type="submission" date="2015-02" db="EMBL/GenBank/DDBJ databases">
        <title>Pseudomonas helleri sp. nov. and Pseudomonas weihenstephanensis sp. nov., isolated from raw cows milk.</title>
        <authorList>
            <person name="von Neubeck M."/>
            <person name="Huptas C."/>
            <person name="Wenning M."/>
            <person name="Scherer S."/>
        </authorList>
    </citation>
    <scope>NUCLEOTIDE SEQUENCE [LARGE SCALE GENOMIC DNA]</scope>
    <source>
        <strain evidence="1 2">DSM 17149</strain>
    </source>
</reference>
<evidence type="ECO:0000313" key="1">
    <source>
        <dbReference type="EMBL" id="KRP42075.1"/>
    </source>
</evidence>
<gene>
    <name evidence="1" type="ORF">TU73_23900</name>
</gene>
<protein>
    <submittedName>
        <fullName evidence="1">Protein L</fullName>
    </submittedName>
</protein>
<dbReference type="EMBL" id="JYLH01000018">
    <property type="protein sequence ID" value="KRP42075.1"/>
    <property type="molecule type" value="Genomic_DNA"/>
</dbReference>